<keyword evidence="1" id="KW-0413">Isomerase</keyword>
<accession>A0A3A1TZ07</accession>
<evidence type="ECO:0000259" key="2">
    <source>
        <dbReference type="Pfam" id="PF01361"/>
    </source>
</evidence>
<dbReference type="AlphaFoldDB" id="A0A3A1TZ07"/>
<name>A0A3A1TZ07_9MICO</name>
<protein>
    <recommendedName>
        <fullName evidence="2">4-oxalocrotonate tautomerase-like domain-containing protein</fullName>
    </recommendedName>
</protein>
<gene>
    <name evidence="3" type="ORF">D1781_00220</name>
</gene>
<dbReference type="Pfam" id="PF01361">
    <property type="entry name" value="Tautomerase"/>
    <property type="match status" value="1"/>
</dbReference>
<dbReference type="GO" id="GO:0016853">
    <property type="term" value="F:isomerase activity"/>
    <property type="evidence" value="ECO:0007669"/>
    <property type="project" value="UniProtKB-KW"/>
</dbReference>
<reference evidence="4" key="1">
    <citation type="submission" date="2018-09" db="EMBL/GenBank/DDBJ databases">
        <authorList>
            <person name="Kim I."/>
        </authorList>
    </citation>
    <scope>NUCLEOTIDE SEQUENCE [LARGE SCALE GENOMIC DNA]</scope>
    <source>
        <strain evidence="4">DD4a</strain>
    </source>
</reference>
<evidence type="ECO:0000313" key="4">
    <source>
        <dbReference type="Proteomes" id="UP000265742"/>
    </source>
</evidence>
<dbReference type="Gene3D" id="3.30.429.10">
    <property type="entry name" value="Macrophage Migration Inhibitory Factor"/>
    <property type="match status" value="1"/>
</dbReference>
<proteinExistence type="predicted"/>
<comment type="caution">
    <text evidence="3">The sequence shown here is derived from an EMBL/GenBank/DDBJ whole genome shotgun (WGS) entry which is preliminary data.</text>
</comment>
<evidence type="ECO:0000256" key="1">
    <source>
        <dbReference type="ARBA" id="ARBA00023235"/>
    </source>
</evidence>
<dbReference type="Proteomes" id="UP000265742">
    <property type="component" value="Unassembled WGS sequence"/>
</dbReference>
<dbReference type="EMBL" id="QXTG01000001">
    <property type="protein sequence ID" value="RIX29945.1"/>
    <property type="molecule type" value="Genomic_DNA"/>
</dbReference>
<sequence length="137" mass="15081">MPKLFVRSTAGTFSHDARASVAAELTELGIACEELADRQEVREGVWVVFDEWSPETVFSAGRAATRQTIVLEVFALEGGLDAYARQRLIAEATSVLDEHAEAAEYRTPTFVVIHDIPGSRWGMYGEQVELAALREPA</sequence>
<keyword evidence="4" id="KW-1185">Reference proteome</keyword>
<dbReference type="InterPro" id="IPR004370">
    <property type="entry name" value="4-OT-like_dom"/>
</dbReference>
<dbReference type="RefSeq" id="WP_119480308.1">
    <property type="nucleotide sequence ID" value="NZ_QXTG01000001.1"/>
</dbReference>
<feature type="domain" description="4-oxalocrotonate tautomerase-like" evidence="2">
    <location>
        <begin position="72"/>
        <end position="129"/>
    </location>
</feature>
<evidence type="ECO:0000313" key="3">
    <source>
        <dbReference type="EMBL" id="RIX29945.1"/>
    </source>
</evidence>
<dbReference type="InterPro" id="IPR014347">
    <property type="entry name" value="Tautomerase/MIF_sf"/>
</dbReference>
<dbReference type="OrthoDB" id="1438441at2"/>
<organism evidence="3 4">
    <name type="scientific">Amnibacterium setariae</name>
    <dbReference type="NCBI Taxonomy" id="2306585"/>
    <lineage>
        <taxon>Bacteria</taxon>
        <taxon>Bacillati</taxon>
        <taxon>Actinomycetota</taxon>
        <taxon>Actinomycetes</taxon>
        <taxon>Micrococcales</taxon>
        <taxon>Microbacteriaceae</taxon>
        <taxon>Amnibacterium</taxon>
    </lineage>
</organism>